<gene>
    <name evidence="1" type="ORF">N658DRAFT_498660</name>
</gene>
<proteinExistence type="predicted"/>
<dbReference type="AlphaFoldDB" id="A0AAN6PW66"/>
<name>A0AAN6PW66_9PEZI</name>
<evidence type="ECO:0000313" key="1">
    <source>
        <dbReference type="EMBL" id="KAK4099075.1"/>
    </source>
</evidence>
<reference evidence="1" key="2">
    <citation type="submission" date="2023-05" db="EMBL/GenBank/DDBJ databases">
        <authorList>
            <consortium name="Lawrence Berkeley National Laboratory"/>
            <person name="Steindorff A."/>
            <person name="Hensen N."/>
            <person name="Bonometti L."/>
            <person name="Westerberg I."/>
            <person name="Brannstrom I.O."/>
            <person name="Guillou S."/>
            <person name="Cros-Aarteil S."/>
            <person name="Calhoun S."/>
            <person name="Haridas S."/>
            <person name="Kuo A."/>
            <person name="Mondo S."/>
            <person name="Pangilinan J."/>
            <person name="Riley R."/>
            <person name="Labutti K."/>
            <person name="Andreopoulos B."/>
            <person name="Lipzen A."/>
            <person name="Chen C."/>
            <person name="Yanf M."/>
            <person name="Daum C."/>
            <person name="Ng V."/>
            <person name="Clum A."/>
            <person name="Ohm R."/>
            <person name="Martin F."/>
            <person name="Silar P."/>
            <person name="Natvig D."/>
            <person name="Lalanne C."/>
            <person name="Gautier V."/>
            <person name="Ament-Velasquez S.L."/>
            <person name="Kruys A."/>
            <person name="Hutchinson M.I."/>
            <person name="Powell A.J."/>
            <person name="Barry K."/>
            <person name="Miller A.N."/>
            <person name="Grigoriev I.V."/>
            <person name="Debuchy R."/>
            <person name="Gladieux P."/>
            <person name="Thoren M.H."/>
            <person name="Johannesson H."/>
        </authorList>
    </citation>
    <scope>NUCLEOTIDE SEQUENCE</scope>
    <source>
        <strain evidence="1">CBS 757.83</strain>
    </source>
</reference>
<keyword evidence="2" id="KW-1185">Reference proteome</keyword>
<comment type="caution">
    <text evidence="1">The sequence shown here is derived from an EMBL/GenBank/DDBJ whole genome shotgun (WGS) entry which is preliminary data.</text>
</comment>
<dbReference type="EMBL" id="MU863652">
    <property type="protein sequence ID" value="KAK4099075.1"/>
    <property type="molecule type" value="Genomic_DNA"/>
</dbReference>
<protein>
    <submittedName>
        <fullName evidence="1">Uncharacterized protein</fullName>
    </submittedName>
</protein>
<organism evidence="1 2">
    <name type="scientific">Parathielavia hyrcaniae</name>
    <dbReference type="NCBI Taxonomy" id="113614"/>
    <lineage>
        <taxon>Eukaryota</taxon>
        <taxon>Fungi</taxon>
        <taxon>Dikarya</taxon>
        <taxon>Ascomycota</taxon>
        <taxon>Pezizomycotina</taxon>
        <taxon>Sordariomycetes</taxon>
        <taxon>Sordariomycetidae</taxon>
        <taxon>Sordariales</taxon>
        <taxon>Chaetomiaceae</taxon>
        <taxon>Parathielavia</taxon>
    </lineage>
</organism>
<accession>A0AAN6PW66</accession>
<evidence type="ECO:0000313" key="2">
    <source>
        <dbReference type="Proteomes" id="UP001305647"/>
    </source>
</evidence>
<sequence>MQSGQVEASGQREGDVGVALGDLERRAVHVAVADERQSDDEFAAVIDWEFVSCLPFLCAVPRLIEPMLREGLNGGEGGFLSTRQSSR</sequence>
<reference evidence="1" key="1">
    <citation type="journal article" date="2023" name="Mol. Phylogenet. Evol.">
        <title>Genome-scale phylogeny and comparative genomics of the fungal order Sordariales.</title>
        <authorList>
            <person name="Hensen N."/>
            <person name="Bonometti L."/>
            <person name="Westerberg I."/>
            <person name="Brannstrom I.O."/>
            <person name="Guillou S."/>
            <person name="Cros-Aarteil S."/>
            <person name="Calhoun S."/>
            <person name="Haridas S."/>
            <person name="Kuo A."/>
            <person name="Mondo S."/>
            <person name="Pangilinan J."/>
            <person name="Riley R."/>
            <person name="LaButti K."/>
            <person name="Andreopoulos B."/>
            <person name="Lipzen A."/>
            <person name="Chen C."/>
            <person name="Yan M."/>
            <person name="Daum C."/>
            <person name="Ng V."/>
            <person name="Clum A."/>
            <person name="Steindorff A."/>
            <person name="Ohm R.A."/>
            <person name="Martin F."/>
            <person name="Silar P."/>
            <person name="Natvig D.O."/>
            <person name="Lalanne C."/>
            <person name="Gautier V."/>
            <person name="Ament-Velasquez S.L."/>
            <person name="Kruys A."/>
            <person name="Hutchinson M.I."/>
            <person name="Powell A.J."/>
            <person name="Barry K."/>
            <person name="Miller A.N."/>
            <person name="Grigoriev I.V."/>
            <person name="Debuchy R."/>
            <person name="Gladieux P."/>
            <person name="Hiltunen Thoren M."/>
            <person name="Johannesson H."/>
        </authorList>
    </citation>
    <scope>NUCLEOTIDE SEQUENCE</scope>
    <source>
        <strain evidence="1">CBS 757.83</strain>
    </source>
</reference>
<dbReference type="Proteomes" id="UP001305647">
    <property type="component" value="Unassembled WGS sequence"/>
</dbReference>